<evidence type="ECO:0000256" key="5">
    <source>
        <dbReference type="ARBA" id="ARBA00022989"/>
    </source>
</evidence>
<keyword evidence="2" id="KW-0336">GPI-anchor</keyword>
<dbReference type="AlphaFoldDB" id="A0A6J3LQH6"/>
<comment type="subcellular location">
    <subcellularLocation>
        <location evidence="1">Membrane</location>
        <topology evidence="1">Lipid-anchor</topology>
        <topology evidence="1">GPI-anchor</topology>
    </subcellularLocation>
</comment>
<evidence type="ECO:0000313" key="10">
    <source>
        <dbReference type="Proteomes" id="UP000504631"/>
    </source>
</evidence>
<keyword evidence="4 9" id="KW-0732">Signal</keyword>
<dbReference type="RefSeq" id="XP_033367031.1">
    <property type="nucleotide sequence ID" value="XM_033511140.1"/>
</dbReference>
<dbReference type="GO" id="GO:0030431">
    <property type="term" value="P:sleep"/>
    <property type="evidence" value="ECO:0007669"/>
    <property type="project" value="InterPro"/>
</dbReference>
<feature type="chain" id="PRO_5026730112" evidence="9">
    <location>
        <begin position="21"/>
        <end position="177"/>
    </location>
</feature>
<evidence type="ECO:0000256" key="6">
    <source>
        <dbReference type="ARBA" id="ARBA00023136"/>
    </source>
</evidence>
<evidence type="ECO:0000256" key="2">
    <source>
        <dbReference type="ARBA" id="ARBA00022622"/>
    </source>
</evidence>
<evidence type="ECO:0000256" key="3">
    <source>
        <dbReference type="ARBA" id="ARBA00022692"/>
    </source>
</evidence>
<name>A0A6J3LQH6_9HYME</name>
<protein>
    <submittedName>
        <fullName evidence="11">Uncharacterized protein LOC117243545</fullName>
    </submittedName>
</protein>
<evidence type="ECO:0000256" key="7">
    <source>
        <dbReference type="ARBA" id="ARBA00023180"/>
    </source>
</evidence>
<dbReference type="GeneID" id="117243545"/>
<keyword evidence="6" id="KW-0472">Membrane</keyword>
<dbReference type="GO" id="GO:0098552">
    <property type="term" value="C:side of membrane"/>
    <property type="evidence" value="ECO:0007669"/>
    <property type="project" value="UniProtKB-KW"/>
</dbReference>
<evidence type="ECO:0000256" key="8">
    <source>
        <dbReference type="ARBA" id="ARBA00023288"/>
    </source>
</evidence>
<keyword evidence="8" id="KW-0449">Lipoprotein</keyword>
<dbReference type="PANTHER" id="PTHR33562">
    <property type="entry name" value="ATILLA, ISOFORM B-RELATED-RELATED"/>
    <property type="match status" value="1"/>
</dbReference>
<keyword evidence="3" id="KW-0812">Transmembrane</keyword>
<evidence type="ECO:0000256" key="1">
    <source>
        <dbReference type="ARBA" id="ARBA00004589"/>
    </source>
</evidence>
<dbReference type="KEGG" id="bvk:117243545"/>
<dbReference type="Proteomes" id="UP000504631">
    <property type="component" value="Unplaced"/>
</dbReference>
<evidence type="ECO:0000313" key="11">
    <source>
        <dbReference type="RefSeq" id="XP_033367031.1"/>
    </source>
</evidence>
<evidence type="ECO:0000256" key="4">
    <source>
        <dbReference type="ARBA" id="ARBA00022729"/>
    </source>
</evidence>
<reference evidence="11" key="1">
    <citation type="submission" date="2025-08" db="UniProtKB">
        <authorList>
            <consortium name="RefSeq"/>
        </authorList>
    </citation>
    <scope>IDENTIFICATION</scope>
    <source>
        <tissue evidence="11">Muscle</tissue>
    </source>
</reference>
<dbReference type="InterPro" id="IPR031424">
    <property type="entry name" value="QVR-like"/>
</dbReference>
<evidence type="ECO:0000256" key="9">
    <source>
        <dbReference type="SAM" id="SignalP"/>
    </source>
</evidence>
<feature type="signal peptide" evidence="9">
    <location>
        <begin position="1"/>
        <end position="20"/>
    </location>
</feature>
<dbReference type="Pfam" id="PF17064">
    <property type="entry name" value="QVR"/>
    <property type="match status" value="1"/>
</dbReference>
<accession>A0A6J3LQH6</accession>
<organism evidence="10 11">
    <name type="scientific">Bombus vosnesenskii</name>
    <dbReference type="NCBI Taxonomy" id="207650"/>
    <lineage>
        <taxon>Eukaryota</taxon>
        <taxon>Metazoa</taxon>
        <taxon>Ecdysozoa</taxon>
        <taxon>Arthropoda</taxon>
        <taxon>Hexapoda</taxon>
        <taxon>Insecta</taxon>
        <taxon>Pterygota</taxon>
        <taxon>Neoptera</taxon>
        <taxon>Endopterygota</taxon>
        <taxon>Hymenoptera</taxon>
        <taxon>Apocrita</taxon>
        <taxon>Aculeata</taxon>
        <taxon>Apoidea</taxon>
        <taxon>Anthophila</taxon>
        <taxon>Apidae</taxon>
        <taxon>Bombus</taxon>
        <taxon>Pyrobombus</taxon>
    </lineage>
</organism>
<proteinExistence type="predicted"/>
<dbReference type="InterPro" id="IPR050975">
    <property type="entry name" value="Sleep_regulator"/>
</dbReference>
<sequence length="177" mass="19837">MYRRILVLIVNLAFVLTARADKNVRCYVCTSLTHPNCETDPKAHNLELVECTLDQMLDWKLRIQQHKALTWAAPIFDVDDLDHQLVAPMACAKMILKDKYQNITMRSCQTAKTETVDPCKSINAMIPTLTTDDKKLEFCELCTEDACNSSITISPTISFTLLSALGAVILGCFYNSA</sequence>
<dbReference type="GO" id="GO:0032222">
    <property type="term" value="P:regulation of synaptic transmission, cholinergic"/>
    <property type="evidence" value="ECO:0007669"/>
    <property type="project" value="InterPro"/>
</dbReference>
<keyword evidence="7" id="KW-0325">Glycoprotein</keyword>
<gene>
    <name evidence="11" type="primary">LOC117243545</name>
</gene>
<keyword evidence="10" id="KW-1185">Reference proteome</keyword>
<keyword evidence="5" id="KW-1133">Transmembrane helix</keyword>